<evidence type="ECO:0000313" key="1">
    <source>
        <dbReference type="EMBL" id="RZC11496.1"/>
    </source>
</evidence>
<dbReference type="EMBL" id="QZWG01000005">
    <property type="protein sequence ID" value="RZC11496.1"/>
    <property type="molecule type" value="Genomic_DNA"/>
</dbReference>
<feature type="non-terminal residue" evidence="1">
    <location>
        <position position="420"/>
    </location>
</feature>
<protein>
    <recommendedName>
        <fullName evidence="3">Protein FAR1-RELATED SEQUENCE</fullName>
    </recommendedName>
</protein>
<proteinExistence type="predicted"/>
<organism evidence="1 2">
    <name type="scientific">Glycine soja</name>
    <name type="common">Wild soybean</name>
    <dbReference type="NCBI Taxonomy" id="3848"/>
    <lineage>
        <taxon>Eukaryota</taxon>
        <taxon>Viridiplantae</taxon>
        <taxon>Streptophyta</taxon>
        <taxon>Embryophyta</taxon>
        <taxon>Tracheophyta</taxon>
        <taxon>Spermatophyta</taxon>
        <taxon>Magnoliopsida</taxon>
        <taxon>eudicotyledons</taxon>
        <taxon>Gunneridae</taxon>
        <taxon>Pentapetalae</taxon>
        <taxon>rosids</taxon>
        <taxon>fabids</taxon>
        <taxon>Fabales</taxon>
        <taxon>Fabaceae</taxon>
        <taxon>Papilionoideae</taxon>
        <taxon>50 kb inversion clade</taxon>
        <taxon>NPAAA clade</taxon>
        <taxon>indigoferoid/millettioid clade</taxon>
        <taxon>Phaseoleae</taxon>
        <taxon>Glycine</taxon>
        <taxon>Glycine subgen. Soja</taxon>
    </lineage>
</organism>
<dbReference type="Proteomes" id="UP000289340">
    <property type="component" value="Chromosome 5"/>
</dbReference>
<reference evidence="1 2" key="1">
    <citation type="submission" date="2018-09" db="EMBL/GenBank/DDBJ databases">
        <title>A high-quality reference genome of wild soybean provides a powerful tool to mine soybean genomes.</title>
        <authorList>
            <person name="Xie M."/>
            <person name="Chung C.Y.L."/>
            <person name="Li M.-W."/>
            <person name="Wong F.-L."/>
            <person name="Chan T.-F."/>
            <person name="Lam H.-M."/>
        </authorList>
    </citation>
    <scope>NUCLEOTIDE SEQUENCE [LARGE SCALE GENOMIC DNA]</scope>
    <source>
        <strain evidence="2">cv. W05</strain>
        <tissue evidence="1">Hypocotyl of etiolated seedlings</tissue>
    </source>
</reference>
<dbReference type="CDD" id="cd22744">
    <property type="entry name" value="OTU"/>
    <property type="match status" value="1"/>
</dbReference>
<gene>
    <name evidence="1" type="ORF">D0Y65_011613</name>
</gene>
<evidence type="ECO:0000313" key="2">
    <source>
        <dbReference type="Proteomes" id="UP000289340"/>
    </source>
</evidence>
<name>A0A445KKW9_GLYSO</name>
<dbReference type="AlphaFoldDB" id="A0A445KKW9"/>
<sequence>MNTMMMLQHTEIRASFETSTHVVGHVFKKTLYKRFLGMVSRYALNEISVDFERVRHFKDYLSSCGCVLRTTLGLPCACELQRYDGGNIPLDAVHMYWRRLSFSDQGLCEAKVSIKEEMDRIYKRFEELDVCGKVTFKSKLREFTFPDETSMCPPPTKVKMKGAPKKVMKRSERSTKHDPSYWEYVDAYHSVQNINTSVRPSASSFEPPKAARMIPMLDQFAPFMHGFIEDVVDVKADGNCGYRSVSALLGMGEECWVVMRNELIKELGKWSQDYIKIFGGTERYEQLGLSLHVDGLSKKSTTGRFFYAPHDMCRSCVWQSFCSGLSERSLSLTAYGIVVVKQFQKNLLHLLPPEPANKPFHLSSAGAHGRTPSSATTSNFHFHTGERRFFSRKNLRLQPQASHSTNVVYPTAIYAIQTDT</sequence>
<keyword evidence="2" id="KW-1185">Reference proteome</keyword>
<evidence type="ECO:0008006" key="3">
    <source>
        <dbReference type="Google" id="ProtNLM"/>
    </source>
</evidence>
<accession>A0A445KKW9</accession>
<comment type="caution">
    <text evidence="1">The sequence shown here is derived from an EMBL/GenBank/DDBJ whole genome shotgun (WGS) entry which is preliminary data.</text>
</comment>